<dbReference type="SUPFAM" id="SSF63380">
    <property type="entry name" value="Riboflavin synthase domain-like"/>
    <property type="match status" value="1"/>
</dbReference>
<dbReference type="RefSeq" id="WP_176612915.1">
    <property type="nucleotide sequence ID" value="NZ_JABXXR010000021.1"/>
</dbReference>
<dbReference type="EMBL" id="JABXXR010000021">
    <property type="protein sequence ID" value="NVN39915.1"/>
    <property type="molecule type" value="Genomic_DNA"/>
</dbReference>
<name>A0A850P5J7_9PROT</name>
<feature type="domain" description="FAD-binding FR-type" evidence="2">
    <location>
        <begin position="22"/>
        <end position="126"/>
    </location>
</feature>
<evidence type="ECO:0000313" key="4">
    <source>
        <dbReference type="Proteomes" id="UP000585665"/>
    </source>
</evidence>
<evidence type="ECO:0000256" key="1">
    <source>
        <dbReference type="ARBA" id="ARBA00035644"/>
    </source>
</evidence>
<evidence type="ECO:0000313" key="3">
    <source>
        <dbReference type="EMBL" id="NVN39915.1"/>
    </source>
</evidence>
<dbReference type="PANTHER" id="PTHR30157:SF0">
    <property type="entry name" value="NADPH-DEPENDENT FERRIC-CHELATE REDUCTASE"/>
    <property type="match status" value="1"/>
</dbReference>
<dbReference type="PANTHER" id="PTHR30157">
    <property type="entry name" value="FERRIC REDUCTASE, NADPH-DEPENDENT"/>
    <property type="match status" value="1"/>
</dbReference>
<dbReference type="InterPro" id="IPR039374">
    <property type="entry name" value="SIP_fam"/>
</dbReference>
<dbReference type="GO" id="GO:0016491">
    <property type="term" value="F:oxidoreductase activity"/>
    <property type="evidence" value="ECO:0007669"/>
    <property type="project" value="InterPro"/>
</dbReference>
<proteinExistence type="inferred from homology"/>
<keyword evidence="4" id="KW-1185">Reference proteome</keyword>
<dbReference type="PROSITE" id="PS51384">
    <property type="entry name" value="FAD_FR"/>
    <property type="match status" value="1"/>
</dbReference>
<dbReference type="CDD" id="cd06193">
    <property type="entry name" value="siderophore_interacting"/>
    <property type="match status" value="1"/>
</dbReference>
<dbReference type="Gene3D" id="3.40.50.80">
    <property type="entry name" value="Nucleotide-binding domain of ferredoxin-NADP reductase (FNR) module"/>
    <property type="match status" value="1"/>
</dbReference>
<comment type="similarity">
    <text evidence="1">Belongs to the SIP oxidoreductase family.</text>
</comment>
<dbReference type="InterPro" id="IPR007037">
    <property type="entry name" value="SIP_rossman_dom"/>
</dbReference>
<protein>
    <submittedName>
        <fullName evidence="3">Siderophore-interacting protein</fullName>
    </submittedName>
</protein>
<sequence length="257" mass="28139">MEDGMTAVEPASPVIRRVRHALRRRALTVMSVERAGTHMIRVTLTGEALEDFVSLAPDDHIKIFLPDPVNGEVRRDYTPRRHDRASNTLVVDFVDHAGGPAADWARSARFGDRLEIAGPKGSGVIEGPISDWVLVGDETALPAIGRRVEELDAGIPVTTLVAVPGPGDEQVFVTAARHEARWLHRPVDHADRPDEIIARLERMVIGPATFVWVAAEGGVARAVRRYLIEERGIAPQWIKAAGYWQKGHADASVKDVG</sequence>
<accession>A0A850P5J7</accession>
<dbReference type="Proteomes" id="UP000585665">
    <property type="component" value="Unassembled WGS sequence"/>
</dbReference>
<dbReference type="AlphaFoldDB" id="A0A850P5J7"/>
<dbReference type="Pfam" id="PF08021">
    <property type="entry name" value="FAD_binding_9"/>
    <property type="match status" value="2"/>
</dbReference>
<dbReference type="InterPro" id="IPR039261">
    <property type="entry name" value="FNR_nucleotide-bd"/>
</dbReference>
<dbReference type="InterPro" id="IPR017938">
    <property type="entry name" value="Riboflavin_synthase-like_b-brl"/>
</dbReference>
<evidence type="ECO:0000259" key="2">
    <source>
        <dbReference type="PROSITE" id="PS51384"/>
    </source>
</evidence>
<dbReference type="Gene3D" id="2.40.30.10">
    <property type="entry name" value="Translation factors"/>
    <property type="match status" value="1"/>
</dbReference>
<gene>
    <name evidence="3" type="ORF">HUK82_04975</name>
</gene>
<dbReference type="InterPro" id="IPR017927">
    <property type="entry name" value="FAD-bd_FR_type"/>
</dbReference>
<dbReference type="Pfam" id="PF04954">
    <property type="entry name" value="SIP"/>
    <property type="match status" value="1"/>
</dbReference>
<reference evidence="3 4" key="1">
    <citation type="submission" date="2020-06" db="EMBL/GenBank/DDBJ databases">
        <title>Description of novel acetic acid bacteria.</title>
        <authorList>
            <person name="Sombolestani A."/>
        </authorList>
    </citation>
    <scope>NUCLEOTIDE SEQUENCE [LARGE SCALE GENOMIC DNA]</scope>
    <source>
        <strain evidence="3 4">LMG 27010</strain>
    </source>
</reference>
<comment type="caution">
    <text evidence="3">The sequence shown here is derived from an EMBL/GenBank/DDBJ whole genome shotgun (WGS) entry which is preliminary data.</text>
</comment>
<dbReference type="InterPro" id="IPR013113">
    <property type="entry name" value="SIP_FAD-bd"/>
</dbReference>
<organism evidence="3 4">
    <name type="scientific">Ameyamaea chiangmaiensis</name>
    <dbReference type="NCBI Taxonomy" id="442969"/>
    <lineage>
        <taxon>Bacteria</taxon>
        <taxon>Pseudomonadati</taxon>
        <taxon>Pseudomonadota</taxon>
        <taxon>Alphaproteobacteria</taxon>
        <taxon>Acetobacterales</taxon>
        <taxon>Acetobacteraceae</taxon>
        <taxon>Ameyamaea</taxon>
    </lineage>
</organism>